<dbReference type="GO" id="GO:0010340">
    <property type="term" value="F:carboxyl-O-methyltransferase activity"/>
    <property type="evidence" value="ECO:0007669"/>
    <property type="project" value="UniProtKB-UniRule"/>
</dbReference>
<dbReference type="SUPFAM" id="SSF53335">
    <property type="entry name" value="S-adenosyl-L-methionine-dependent methyltransferases"/>
    <property type="match status" value="1"/>
</dbReference>
<dbReference type="HAMAP" id="MF_00835">
    <property type="entry name" value="BioC"/>
    <property type="match status" value="1"/>
</dbReference>
<dbReference type="Pfam" id="PF08241">
    <property type="entry name" value="Methyltransf_11"/>
    <property type="match status" value="1"/>
</dbReference>
<dbReference type="UniPathway" id="UPA00078"/>
<keyword evidence="6 8" id="KW-0949">S-adenosyl-L-methionine</keyword>
<comment type="pathway">
    <text evidence="2 8">Cofactor biosynthesis; biotin biosynthesis.</text>
</comment>
<dbReference type="GO" id="GO:0008757">
    <property type="term" value="F:S-adenosylmethionine-dependent methyltransferase activity"/>
    <property type="evidence" value="ECO:0007669"/>
    <property type="project" value="InterPro"/>
</dbReference>
<comment type="catalytic activity">
    <reaction evidence="1 8">
        <text>malonyl-[ACP] + S-adenosyl-L-methionine = malonyl-[ACP] methyl ester + S-adenosyl-L-homocysteine</text>
        <dbReference type="Rhea" id="RHEA:17105"/>
        <dbReference type="Rhea" id="RHEA-COMP:9623"/>
        <dbReference type="Rhea" id="RHEA-COMP:9954"/>
        <dbReference type="ChEBI" id="CHEBI:57856"/>
        <dbReference type="ChEBI" id="CHEBI:59789"/>
        <dbReference type="ChEBI" id="CHEBI:78449"/>
        <dbReference type="ChEBI" id="CHEBI:78845"/>
        <dbReference type="EC" id="2.1.1.197"/>
    </reaction>
</comment>
<dbReference type="CDD" id="cd02440">
    <property type="entry name" value="AdoMet_MTases"/>
    <property type="match status" value="1"/>
</dbReference>
<dbReference type="AlphaFoldDB" id="A0A3A6V010"/>
<evidence type="ECO:0000313" key="9">
    <source>
        <dbReference type="EMBL" id="RJY34815.1"/>
    </source>
</evidence>
<evidence type="ECO:0000256" key="3">
    <source>
        <dbReference type="ARBA" id="ARBA00012327"/>
    </source>
</evidence>
<dbReference type="EC" id="2.1.1.197" evidence="3 8"/>
<keyword evidence="5 8" id="KW-0808">Transferase</keyword>
<dbReference type="Proteomes" id="UP000277145">
    <property type="component" value="Unassembled WGS sequence"/>
</dbReference>
<evidence type="ECO:0000313" key="10">
    <source>
        <dbReference type="Proteomes" id="UP000277145"/>
    </source>
</evidence>
<comment type="function">
    <text evidence="8">Converts the free carboxyl group of a malonyl-thioester to its methyl ester by transfer of a methyl group from S-adenosyl-L-methionine (SAM). It allows to synthesize pimeloyl-ACP via the fatty acid synthetic pathway.</text>
</comment>
<dbReference type="NCBIfam" id="TIGR02072">
    <property type="entry name" value="BioC"/>
    <property type="match status" value="1"/>
</dbReference>
<comment type="similarity">
    <text evidence="8">Belongs to the methyltransferase superfamily.</text>
</comment>
<dbReference type="EMBL" id="QWDR01000001">
    <property type="protein sequence ID" value="RJY34815.1"/>
    <property type="molecule type" value="Genomic_DNA"/>
</dbReference>
<dbReference type="InterPro" id="IPR050602">
    <property type="entry name" value="Malonyl-ACP_OMT"/>
</dbReference>
<dbReference type="InterPro" id="IPR029063">
    <property type="entry name" value="SAM-dependent_MTases_sf"/>
</dbReference>
<evidence type="ECO:0000256" key="6">
    <source>
        <dbReference type="ARBA" id="ARBA00022691"/>
    </source>
</evidence>
<dbReference type="GO" id="GO:0102130">
    <property type="term" value="F:malonyl-CoA methyltransferase activity"/>
    <property type="evidence" value="ECO:0007669"/>
    <property type="project" value="UniProtKB-EC"/>
</dbReference>
<dbReference type="PANTHER" id="PTHR13090">
    <property type="entry name" value="ARGININE-HYDROXYLASE NDUFAF5, MITOCHONDRIAL"/>
    <property type="match status" value="1"/>
</dbReference>
<dbReference type="PANTHER" id="PTHR13090:SF1">
    <property type="entry name" value="ARGININE-HYDROXYLASE NDUFAF5, MITOCHONDRIAL"/>
    <property type="match status" value="1"/>
</dbReference>
<keyword evidence="4 8" id="KW-0489">Methyltransferase</keyword>
<dbReference type="InterPro" id="IPR011814">
    <property type="entry name" value="BioC"/>
</dbReference>
<sequence length="334" mass="38470">MQLEQTASWLLWNWLQRVHIEGKRKFCVILKNFWSTIVGFPAFNFSLVFIMTVNNEISKAFSKHADDYERVAKVQKEIGSRLFERLQYLKIAPRRILDLGCGPGFFSKELALLYPKAQIVGMDLSFAMLEQARKKQGWRRKWPLVSADMQKMPFATGAFDLVFANQVIHWSSSLGTVFRELNRVMNVNGCLMFTTLGPDTFKELQTAWSAANQYAHVNEFVDMHDIGDCLIAEHFMDPVIDMELLSIHYETLPQLLLALKTQGVRNINPKRNHGLTGKSAWKQFEAQYATMRTTTGKYPLTYEVVYGQAWKGAQRKMDQGIETWIPVSRVVKKS</sequence>
<evidence type="ECO:0000256" key="8">
    <source>
        <dbReference type="HAMAP-Rule" id="MF_00835"/>
    </source>
</evidence>
<keyword evidence="7 8" id="KW-0093">Biotin biosynthesis</keyword>
<proteinExistence type="inferred from homology"/>
<dbReference type="GO" id="GO:0009102">
    <property type="term" value="P:biotin biosynthetic process"/>
    <property type="evidence" value="ECO:0007669"/>
    <property type="project" value="UniProtKB-UniRule"/>
</dbReference>
<gene>
    <name evidence="8 9" type="primary">bioC</name>
    <name evidence="9" type="ORF">D1H98_08635</name>
</gene>
<evidence type="ECO:0000256" key="5">
    <source>
        <dbReference type="ARBA" id="ARBA00022679"/>
    </source>
</evidence>
<protein>
    <recommendedName>
        <fullName evidence="3 8">Malonyl-[acyl-carrier protein] O-methyltransferase</fullName>
        <shortName evidence="8">Malonyl-ACP O-methyltransferase</shortName>
        <ecNumber evidence="3 8">2.1.1.197</ecNumber>
    </recommendedName>
    <alternativeName>
        <fullName evidence="8">Biotin synthesis protein BioC</fullName>
    </alternativeName>
</protein>
<comment type="caution">
    <text evidence="9">The sequence shown here is derived from an EMBL/GenBank/DDBJ whole genome shotgun (WGS) entry which is preliminary data.</text>
</comment>
<evidence type="ECO:0000256" key="1">
    <source>
        <dbReference type="ARBA" id="ARBA00000852"/>
    </source>
</evidence>
<evidence type="ECO:0000256" key="7">
    <source>
        <dbReference type="ARBA" id="ARBA00022756"/>
    </source>
</evidence>
<dbReference type="Gene3D" id="3.40.50.150">
    <property type="entry name" value="Vaccinia Virus protein VP39"/>
    <property type="match status" value="1"/>
</dbReference>
<accession>A0A3A6V010</accession>
<evidence type="ECO:0000256" key="4">
    <source>
        <dbReference type="ARBA" id="ARBA00022603"/>
    </source>
</evidence>
<dbReference type="GO" id="GO:0032259">
    <property type="term" value="P:methylation"/>
    <property type="evidence" value="ECO:0007669"/>
    <property type="project" value="UniProtKB-KW"/>
</dbReference>
<name>A0A3A6V010_LEGPN</name>
<dbReference type="InterPro" id="IPR013216">
    <property type="entry name" value="Methyltransf_11"/>
</dbReference>
<evidence type="ECO:0000256" key="2">
    <source>
        <dbReference type="ARBA" id="ARBA00004746"/>
    </source>
</evidence>
<reference evidence="9 10" key="1">
    <citation type="submission" date="2018-08" db="EMBL/GenBank/DDBJ databases">
        <title>Genome Sequences of Legionella pneumophila subsp. pneumophila Isolates, Recovered from a Drinking Water System in a Large Builging.</title>
        <authorList>
            <person name="Gomez-Alvarez V."/>
            <person name="Boczek L."/>
            <person name="King D."/>
            <person name="Pemberton A."/>
            <person name="Pfaller S."/>
            <person name="Rodgers M."/>
            <person name="Santodomingo J."/>
            <person name="Revetta R."/>
        </authorList>
    </citation>
    <scope>NUCLEOTIDE SEQUENCE [LARGE SCALE GENOMIC DNA]</scope>
    <source>
        <strain evidence="9 10">L01C.1</strain>
    </source>
</reference>
<organism evidence="9 10">
    <name type="scientific">Legionella pneumophila subsp. pneumophila</name>
    <dbReference type="NCBI Taxonomy" id="91891"/>
    <lineage>
        <taxon>Bacteria</taxon>
        <taxon>Pseudomonadati</taxon>
        <taxon>Pseudomonadota</taxon>
        <taxon>Gammaproteobacteria</taxon>
        <taxon>Legionellales</taxon>
        <taxon>Legionellaceae</taxon>
        <taxon>Legionella</taxon>
    </lineage>
</organism>